<dbReference type="EMBL" id="BJOU01000001">
    <property type="protein sequence ID" value="GED98290.1"/>
    <property type="molecule type" value="Genomic_DNA"/>
</dbReference>
<gene>
    <name evidence="2" type="ORF">nbrc107697_23290</name>
</gene>
<organism evidence="2 3">
    <name type="scientific">Gordonia crocea</name>
    <dbReference type="NCBI Taxonomy" id="589162"/>
    <lineage>
        <taxon>Bacteria</taxon>
        <taxon>Bacillati</taxon>
        <taxon>Actinomycetota</taxon>
        <taxon>Actinomycetes</taxon>
        <taxon>Mycobacteriales</taxon>
        <taxon>Gordoniaceae</taxon>
        <taxon>Gordonia</taxon>
    </lineage>
</organism>
<name>A0A7I9UZP3_9ACTN</name>
<comment type="caution">
    <text evidence="2">The sequence shown here is derived from an EMBL/GenBank/DDBJ whole genome shotgun (WGS) entry which is preliminary data.</text>
</comment>
<protein>
    <recommendedName>
        <fullName evidence="1">ER-bound oxygenase mpaB/mpaB'/Rubber oxygenase catalytic domain-containing protein</fullName>
    </recommendedName>
</protein>
<dbReference type="Proteomes" id="UP000444980">
    <property type="component" value="Unassembled WGS sequence"/>
</dbReference>
<evidence type="ECO:0000259" key="1">
    <source>
        <dbReference type="Pfam" id="PF09995"/>
    </source>
</evidence>
<keyword evidence="3" id="KW-1185">Reference proteome</keyword>
<dbReference type="AlphaFoldDB" id="A0A7I9UZP3"/>
<evidence type="ECO:0000313" key="2">
    <source>
        <dbReference type="EMBL" id="GED98290.1"/>
    </source>
</evidence>
<dbReference type="InterPro" id="IPR018713">
    <property type="entry name" value="MPAB/Lcp_cat_dom"/>
</dbReference>
<reference evidence="3" key="1">
    <citation type="submission" date="2019-06" db="EMBL/GenBank/DDBJ databases">
        <title>Gordonia isolated from sludge of a wastewater treatment plant.</title>
        <authorList>
            <person name="Tamura T."/>
            <person name="Aoyama K."/>
            <person name="Kang Y."/>
            <person name="Saito S."/>
            <person name="Akiyama N."/>
            <person name="Yazawa K."/>
            <person name="Gonoi T."/>
            <person name="Mikami Y."/>
        </authorList>
    </citation>
    <scope>NUCLEOTIDE SEQUENCE [LARGE SCALE GENOMIC DNA]</scope>
    <source>
        <strain evidence="3">NBRC 107697</strain>
    </source>
</reference>
<feature type="domain" description="ER-bound oxygenase mpaB/mpaB'/Rubber oxygenase catalytic" evidence="1">
    <location>
        <begin position="154"/>
        <end position="346"/>
    </location>
</feature>
<dbReference type="Pfam" id="PF09995">
    <property type="entry name" value="MPAB_Lcp_cat"/>
    <property type="match status" value="1"/>
</dbReference>
<sequence length="471" mass="52105">MATFATVGSALADLEFNRRDHEDRPLRPIPPGRDQFSARWLPSRRYLFGPWRTIEATIPASDFTRARDDMFWQADEHMIPVVDLFHSAGPSAVRPMFEQMLTGGIDAVPDAPSALVDFFAQLAEPPAWFDRRSADRGRLLISSASLSAQRLVLGWALFETAMTGDISAATGATGRFKRDSVRRYAETFRMFALAMKPDIYDRDSEVFQTIVRVRLMHALASRGLRRAWGDEHYLRFGEPIAATSLLAFGNGPLLTRLVDHRLGRKLSARDLDDIAMFAGWFGHLIGAPDRLRAADGEEMIRSLDYVFSRGGDPSGWREELMHTVRQPIDALVDAYLPWVPGNARSVVSAAGCKVFAAGAITPLVPVFGIEEIHEFIDGAPEFRFPYRIHADLFGRVASLNARSAGIRDRVPGATLVRRTLYRNGPPGIDQAVDGLAAFARRYHDIAMAYTHHDASTTGRGLGSSRLAPAAG</sequence>
<accession>A0A7I9UZP3</accession>
<proteinExistence type="predicted"/>
<dbReference type="OrthoDB" id="7614910at2"/>
<dbReference type="GO" id="GO:0016491">
    <property type="term" value="F:oxidoreductase activity"/>
    <property type="evidence" value="ECO:0007669"/>
    <property type="project" value="InterPro"/>
</dbReference>
<dbReference type="RefSeq" id="WP_161927492.1">
    <property type="nucleotide sequence ID" value="NZ_BJOU01000001.1"/>
</dbReference>
<evidence type="ECO:0000313" key="3">
    <source>
        <dbReference type="Proteomes" id="UP000444980"/>
    </source>
</evidence>